<name>A0AAE3W533_9ACTN</name>
<evidence type="ECO:0000313" key="2">
    <source>
        <dbReference type="Proteomes" id="UP001240236"/>
    </source>
</evidence>
<comment type="caution">
    <text evidence="1">The sequence shown here is derived from an EMBL/GenBank/DDBJ whole genome shotgun (WGS) entry which is preliminary data.</text>
</comment>
<dbReference type="SUPFAM" id="SSF81301">
    <property type="entry name" value="Nucleotidyltransferase"/>
    <property type="match status" value="1"/>
</dbReference>
<proteinExistence type="predicted"/>
<dbReference type="CDD" id="cd05403">
    <property type="entry name" value="NT_KNTase_like"/>
    <property type="match status" value="1"/>
</dbReference>
<dbReference type="RefSeq" id="WP_307244671.1">
    <property type="nucleotide sequence ID" value="NZ_JAUSUZ010000001.1"/>
</dbReference>
<dbReference type="InterPro" id="IPR043519">
    <property type="entry name" value="NT_sf"/>
</dbReference>
<keyword evidence="2" id="KW-1185">Reference proteome</keyword>
<dbReference type="EMBL" id="JAUSUZ010000001">
    <property type="protein sequence ID" value="MDQ0369440.1"/>
    <property type="molecule type" value="Genomic_DNA"/>
</dbReference>
<dbReference type="AlphaFoldDB" id="A0AAE3W533"/>
<evidence type="ECO:0000313" key="1">
    <source>
        <dbReference type="EMBL" id="MDQ0369440.1"/>
    </source>
</evidence>
<gene>
    <name evidence="1" type="ORF">J2S42_006109</name>
</gene>
<protein>
    <recommendedName>
        <fullName evidence="3">Nucleotidyltransferase</fullName>
    </recommendedName>
</protein>
<evidence type="ECO:0008006" key="3">
    <source>
        <dbReference type="Google" id="ProtNLM"/>
    </source>
</evidence>
<dbReference type="Proteomes" id="UP001240236">
    <property type="component" value="Unassembled WGS sequence"/>
</dbReference>
<sequence length="222" mass="23939">MDPMKDAGDLVADRFPGATWAILTGSVLGPYRTPGSDLDVVVMRGDGPGYRESLYFRGWPVELFVHTPANLERFMARELAARKPSTHRMIAHGAVLRGDPGDLPARCARVLAAGPPPLTGAERERIRYGLTDLLDDHAHATDPGERAVIGTTLWLETARAALAFAGRWLSTGKWLLRDLRELDPALAARWLAARDDPAAVAGRVLAAAGGPLFDGYRVAAPD</sequence>
<organism evidence="1 2">
    <name type="scientific">Catenuloplanes indicus</name>
    <dbReference type="NCBI Taxonomy" id="137267"/>
    <lineage>
        <taxon>Bacteria</taxon>
        <taxon>Bacillati</taxon>
        <taxon>Actinomycetota</taxon>
        <taxon>Actinomycetes</taxon>
        <taxon>Micromonosporales</taxon>
        <taxon>Micromonosporaceae</taxon>
        <taxon>Catenuloplanes</taxon>
    </lineage>
</organism>
<accession>A0AAE3W533</accession>
<reference evidence="1 2" key="1">
    <citation type="submission" date="2023-07" db="EMBL/GenBank/DDBJ databases">
        <title>Sequencing the genomes of 1000 actinobacteria strains.</title>
        <authorList>
            <person name="Klenk H.-P."/>
        </authorList>
    </citation>
    <scope>NUCLEOTIDE SEQUENCE [LARGE SCALE GENOMIC DNA]</scope>
    <source>
        <strain evidence="1 2">DSM 44709</strain>
    </source>
</reference>